<proteinExistence type="predicted"/>
<dbReference type="InterPro" id="IPR045538">
    <property type="entry name" value="CIS_TMP"/>
</dbReference>
<keyword evidence="3" id="KW-1185">Reference proteome</keyword>
<protein>
    <submittedName>
        <fullName evidence="2">Contractile injection system tape measure protein</fullName>
    </submittedName>
</protein>
<reference evidence="2 3" key="1">
    <citation type="submission" date="2022-03" db="EMBL/GenBank/DDBJ databases">
        <title>Complete genome sequence of Lysobacter capsici VKM B-2533 and Lysobacter gummosus 10.1.1, promising sources of lytic agents.</title>
        <authorList>
            <person name="Tarlachkov S.V."/>
            <person name="Kudryakova I.V."/>
            <person name="Afoshin A.S."/>
            <person name="Leontyevskaya E.A."/>
            <person name="Leontyevskaya N.V."/>
        </authorList>
    </citation>
    <scope>NUCLEOTIDE SEQUENCE [LARGE SCALE GENOMIC DNA]</scope>
    <source>
        <strain evidence="2 3">10.1.1</strain>
    </source>
</reference>
<organism evidence="2 3">
    <name type="scientific">Lysobacter gummosus</name>
    <dbReference type="NCBI Taxonomy" id="262324"/>
    <lineage>
        <taxon>Bacteria</taxon>
        <taxon>Pseudomonadati</taxon>
        <taxon>Pseudomonadota</taxon>
        <taxon>Gammaproteobacteria</taxon>
        <taxon>Lysobacterales</taxon>
        <taxon>Lysobacteraceae</taxon>
        <taxon>Lysobacter</taxon>
    </lineage>
</organism>
<evidence type="ECO:0000313" key="3">
    <source>
        <dbReference type="Proteomes" id="UP000829194"/>
    </source>
</evidence>
<dbReference type="Proteomes" id="UP000829194">
    <property type="component" value="Chromosome"/>
</dbReference>
<accession>A0ABY3XCW1</accession>
<feature type="region of interest" description="Disordered" evidence="1">
    <location>
        <begin position="295"/>
        <end position="320"/>
    </location>
</feature>
<dbReference type="EMBL" id="CP093547">
    <property type="protein sequence ID" value="UNP29152.1"/>
    <property type="molecule type" value="Genomic_DNA"/>
</dbReference>
<gene>
    <name evidence="2" type="ORF">MOV92_22215</name>
</gene>
<name>A0ABY3XCW1_9GAMM</name>
<sequence length="518" mass="57158">MTLNRHRIQRQVLELTVGDAAAAPGIQEQLARACREPLLAGMTSVFDSVAPAHELLRLERLEIDVGRIEGDDWAPEFERRLLAELERLLESHATEAKRERATEISEADGGEFEAFVFFLRHGRLPWWGSAPDSGWSRTVEAADARRIEVLRALLHEEPRALTRLINALDDEALDTLAAGTGSLQGCTPALRELRPSDSAALNHRWRLKFWSAVIAWSIAPRDGGTGAGLVHALLAERCMLAMEQSRRRLDVARGSTGSGSAAFIRPVTVAALPALWREWCEAAFKEMEHAAPTAPSAGELVQAASASGHPQQEPRGRGVESSAIADQLVQAGSASDRQRQESRQRKVESATGEVIYLPCVGILLLHPFLETLFRDRGLLEGNRFVDDEARQRGAQLLGYIATGRADTPEYELGFAKLLVDLAIETPLESAWLEPSDIAACDALLAAVLGHWTALRSSSAAWLRSQFFLRDGKLEAVDGGHRITVERRAQDVLLARLPWGFGVISLPWREQRIFVQWLD</sequence>
<dbReference type="RefSeq" id="WP_148649072.1">
    <property type="nucleotide sequence ID" value="NZ_CP011131.1"/>
</dbReference>
<dbReference type="Pfam" id="PF19268">
    <property type="entry name" value="CIS_TMP"/>
    <property type="match status" value="1"/>
</dbReference>
<evidence type="ECO:0000256" key="1">
    <source>
        <dbReference type="SAM" id="MobiDB-lite"/>
    </source>
</evidence>
<evidence type="ECO:0000313" key="2">
    <source>
        <dbReference type="EMBL" id="UNP29152.1"/>
    </source>
</evidence>